<comment type="caution">
    <text evidence="8">The sequence shown here is derived from an EMBL/GenBank/DDBJ whole genome shotgun (WGS) entry which is preliminary data.</text>
</comment>
<keyword evidence="9" id="KW-1185">Reference proteome</keyword>
<comment type="subcellular location">
    <subcellularLocation>
        <location evidence="1">Cell membrane</location>
        <topology evidence="1">Multi-pass membrane protein</topology>
    </subcellularLocation>
</comment>
<accession>A0A512NPZ9</accession>
<keyword evidence="5 6" id="KW-0472">Membrane</keyword>
<feature type="transmembrane region" description="Helical" evidence="6">
    <location>
        <begin position="98"/>
        <end position="119"/>
    </location>
</feature>
<name>A0A512NPZ9_9HYPH</name>
<dbReference type="Gene3D" id="1.20.1250.20">
    <property type="entry name" value="MFS general substrate transporter like domains"/>
    <property type="match status" value="1"/>
</dbReference>
<dbReference type="OrthoDB" id="272777at2"/>
<evidence type="ECO:0000259" key="7">
    <source>
        <dbReference type="PROSITE" id="PS50850"/>
    </source>
</evidence>
<gene>
    <name evidence="8" type="ORF">RSO01_81910</name>
</gene>
<feature type="transmembrane region" description="Helical" evidence="6">
    <location>
        <begin position="339"/>
        <end position="360"/>
    </location>
</feature>
<evidence type="ECO:0000256" key="6">
    <source>
        <dbReference type="SAM" id="Phobius"/>
    </source>
</evidence>
<feature type="transmembrane region" description="Helical" evidence="6">
    <location>
        <begin position="253"/>
        <end position="270"/>
    </location>
</feature>
<dbReference type="EMBL" id="BKAJ01000196">
    <property type="protein sequence ID" value="GEP61025.1"/>
    <property type="molecule type" value="Genomic_DNA"/>
</dbReference>
<dbReference type="RefSeq" id="WP_147156357.1">
    <property type="nucleotide sequence ID" value="NZ_BKAJ01000196.1"/>
</dbReference>
<evidence type="ECO:0000313" key="8">
    <source>
        <dbReference type="EMBL" id="GEP61025.1"/>
    </source>
</evidence>
<organism evidence="8 9">
    <name type="scientific">Reyranella soli</name>
    <dbReference type="NCBI Taxonomy" id="1230389"/>
    <lineage>
        <taxon>Bacteria</taxon>
        <taxon>Pseudomonadati</taxon>
        <taxon>Pseudomonadota</taxon>
        <taxon>Alphaproteobacteria</taxon>
        <taxon>Hyphomicrobiales</taxon>
        <taxon>Reyranellaceae</taxon>
        <taxon>Reyranella</taxon>
    </lineage>
</organism>
<dbReference type="GO" id="GO:0005886">
    <property type="term" value="C:plasma membrane"/>
    <property type="evidence" value="ECO:0007669"/>
    <property type="project" value="UniProtKB-SubCell"/>
</dbReference>
<dbReference type="InterPro" id="IPR050189">
    <property type="entry name" value="MFS_Efflux_Transporters"/>
</dbReference>
<keyword evidence="4 6" id="KW-1133">Transmembrane helix</keyword>
<evidence type="ECO:0000256" key="4">
    <source>
        <dbReference type="ARBA" id="ARBA00022989"/>
    </source>
</evidence>
<evidence type="ECO:0000313" key="9">
    <source>
        <dbReference type="Proteomes" id="UP000321058"/>
    </source>
</evidence>
<evidence type="ECO:0000256" key="1">
    <source>
        <dbReference type="ARBA" id="ARBA00004651"/>
    </source>
</evidence>
<feature type="transmembrane region" description="Helical" evidence="6">
    <location>
        <begin position="222"/>
        <end position="241"/>
    </location>
</feature>
<keyword evidence="2" id="KW-1003">Cell membrane</keyword>
<feature type="transmembrane region" description="Helical" evidence="6">
    <location>
        <begin position="42"/>
        <end position="61"/>
    </location>
</feature>
<feature type="transmembrane region" description="Helical" evidence="6">
    <location>
        <begin position="131"/>
        <end position="155"/>
    </location>
</feature>
<feature type="transmembrane region" description="Helical" evidence="6">
    <location>
        <begin position="306"/>
        <end position="327"/>
    </location>
</feature>
<dbReference type="Proteomes" id="UP000321058">
    <property type="component" value="Unassembled WGS sequence"/>
</dbReference>
<dbReference type="PANTHER" id="PTHR43124">
    <property type="entry name" value="PURINE EFFLUX PUMP PBUE"/>
    <property type="match status" value="1"/>
</dbReference>
<sequence>MASKLPLLLLLIAITCLSQFYRVSNSVIAPELTRDLGLTARQLGWAGSAFFFALFAVQVPVGMWFDRYGARRTVAALSVLAMLGSLWIATASDAADLIAGRAVVGVGCAASFMSAVFLCSRWFAPAKLATAMSWVFAASNIGTLAAATPLAWIAATVGWRNGFLGLAAVTVLVAVAFYIVVRDRPPDTPAPPVRRESFGEIVRGLLEVWTTPGLVPVLAMHFFAYATMLTVLGVWGGPYLYDVYKLDAVQRGNVLLAMGVAQILGILAYGPMDRLLRSRKKAVLGGAAISVALLALLAILPRPPLAFVVVLLTAFCFFCAFGTVIVAQGRALFPDRLAGRGVTTVNMAQCLGLTVLPALVGYLVEAFGNGDVAYRVAFGVLGIGLVLGASVYVRSGDSVTAHA</sequence>
<dbReference type="Pfam" id="PF07690">
    <property type="entry name" value="MFS_1"/>
    <property type="match status" value="1"/>
</dbReference>
<reference evidence="8 9" key="1">
    <citation type="submission" date="2019-07" db="EMBL/GenBank/DDBJ databases">
        <title>Whole genome shotgun sequence of Reyranella soli NBRC 108950.</title>
        <authorList>
            <person name="Hosoyama A."/>
            <person name="Uohara A."/>
            <person name="Ohji S."/>
            <person name="Ichikawa N."/>
        </authorList>
    </citation>
    <scope>NUCLEOTIDE SEQUENCE [LARGE SCALE GENOMIC DNA]</scope>
    <source>
        <strain evidence="8 9">NBRC 108950</strain>
    </source>
</reference>
<feature type="domain" description="Major facilitator superfamily (MFS) profile" evidence="7">
    <location>
        <begin position="1"/>
        <end position="400"/>
    </location>
</feature>
<evidence type="ECO:0000256" key="3">
    <source>
        <dbReference type="ARBA" id="ARBA00022692"/>
    </source>
</evidence>
<dbReference type="InterPro" id="IPR036259">
    <property type="entry name" value="MFS_trans_sf"/>
</dbReference>
<evidence type="ECO:0000256" key="2">
    <source>
        <dbReference type="ARBA" id="ARBA00022475"/>
    </source>
</evidence>
<protein>
    <submittedName>
        <fullName evidence="8">MFS transporter</fullName>
    </submittedName>
</protein>
<dbReference type="PROSITE" id="PS50850">
    <property type="entry name" value="MFS"/>
    <property type="match status" value="1"/>
</dbReference>
<proteinExistence type="predicted"/>
<feature type="transmembrane region" description="Helical" evidence="6">
    <location>
        <begin position="161"/>
        <end position="181"/>
    </location>
</feature>
<keyword evidence="3 6" id="KW-0812">Transmembrane</keyword>
<evidence type="ECO:0000256" key="5">
    <source>
        <dbReference type="ARBA" id="ARBA00023136"/>
    </source>
</evidence>
<feature type="transmembrane region" description="Helical" evidence="6">
    <location>
        <begin position="372"/>
        <end position="393"/>
    </location>
</feature>
<dbReference type="GO" id="GO:0022857">
    <property type="term" value="F:transmembrane transporter activity"/>
    <property type="evidence" value="ECO:0007669"/>
    <property type="project" value="InterPro"/>
</dbReference>
<dbReference type="PANTHER" id="PTHR43124:SF3">
    <property type="entry name" value="CHLORAMPHENICOL EFFLUX PUMP RV0191"/>
    <property type="match status" value="1"/>
</dbReference>
<dbReference type="InterPro" id="IPR011701">
    <property type="entry name" value="MFS"/>
</dbReference>
<dbReference type="AlphaFoldDB" id="A0A512NPZ9"/>
<feature type="transmembrane region" description="Helical" evidence="6">
    <location>
        <begin position="282"/>
        <end position="300"/>
    </location>
</feature>
<dbReference type="InterPro" id="IPR020846">
    <property type="entry name" value="MFS_dom"/>
</dbReference>
<dbReference type="SUPFAM" id="SSF103473">
    <property type="entry name" value="MFS general substrate transporter"/>
    <property type="match status" value="1"/>
</dbReference>